<dbReference type="GO" id="GO:0003700">
    <property type="term" value="F:DNA-binding transcription factor activity"/>
    <property type="evidence" value="ECO:0007669"/>
    <property type="project" value="InterPro"/>
</dbReference>
<dbReference type="Proteomes" id="UP000236520">
    <property type="component" value="Unassembled WGS sequence"/>
</dbReference>
<organism evidence="6 7">
    <name type="scientific">Streptomyces malaysiensis</name>
    <dbReference type="NCBI Taxonomy" id="92644"/>
    <lineage>
        <taxon>Bacteria</taxon>
        <taxon>Bacillati</taxon>
        <taxon>Actinomycetota</taxon>
        <taxon>Actinomycetes</taxon>
        <taxon>Kitasatosporales</taxon>
        <taxon>Streptomycetaceae</taxon>
        <taxon>Streptomyces</taxon>
        <taxon>Streptomyces violaceusniger group</taxon>
    </lineage>
</organism>
<keyword evidence="7" id="KW-1185">Reference proteome</keyword>
<sequence>MVLPPEQVRTFLAVAQSLSFTQAAVALRLGQPTVSQHIRKLEQAVGRPLLVRDTRSVTLTVDGEAMVGFARSILAAHAQAADYFTDAGVRGRLRLGVTDDLALTQVPRILRDFRHLNPGITLDLTVSQGVQLQRRVESGHIDAAFLKTPAGDGRGRLVRRDRLVWAAAEGTGLQWDEERPVPLIVYQAPSPSRALAVRALEQAGIRHRVVCTVRGVNAVLAATRAGLGLAIFARSLLPGDLLELPSSTGLPELGEIDLVLLTNPHAPAEPVEALATAILAHTNRIRPIQGTRHWPTEPTRARVPGTRP</sequence>
<name>A0A2J7Z264_STRMQ</name>
<evidence type="ECO:0000256" key="1">
    <source>
        <dbReference type="ARBA" id="ARBA00009437"/>
    </source>
</evidence>
<gene>
    <name evidence="6" type="ORF">SMF913_10398</name>
</gene>
<dbReference type="FunFam" id="1.10.10.10:FF:000001">
    <property type="entry name" value="LysR family transcriptional regulator"/>
    <property type="match status" value="1"/>
</dbReference>
<dbReference type="SUPFAM" id="SSF53850">
    <property type="entry name" value="Periplasmic binding protein-like II"/>
    <property type="match status" value="1"/>
</dbReference>
<reference evidence="6 7" key="1">
    <citation type="submission" date="2015-09" db="EMBL/GenBank/DDBJ databases">
        <title>Genome sequence, genome mining and natural product profiling of a biocontrol bacterium Streptomyces malaysiensis F913.</title>
        <authorList>
            <person name="Xu Y."/>
            <person name="Wei J."/>
            <person name="Xie J."/>
            <person name="Li T."/>
            <person name="Zhou Z."/>
        </authorList>
    </citation>
    <scope>NUCLEOTIDE SEQUENCE [LARGE SCALE GENOMIC DNA]</scope>
    <source>
        <strain evidence="6 7">F913</strain>
    </source>
</reference>
<evidence type="ECO:0000313" key="7">
    <source>
        <dbReference type="Proteomes" id="UP000236520"/>
    </source>
</evidence>
<dbReference type="InterPro" id="IPR050176">
    <property type="entry name" value="LTTR"/>
</dbReference>
<comment type="caution">
    <text evidence="6">The sequence shown here is derived from an EMBL/GenBank/DDBJ whole genome shotgun (WGS) entry which is preliminary data.</text>
</comment>
<dbReference type="PANTHER" id="PTHR30579:SF7">
    <property type="entry name" value="HTH-TYPE TRANSCRIPTIONAL REGULATOR LRHA-RELATED"/>
    <property type="match status" value="1"/>
</dbReference>
<keyword evidence="3" id="KW-0238">DNA-binding</keyword>
<keyword evidence="2" id="KW-0805">Transcription regulation</keyword>
<dbReference type="PANTHER" id="PTHR30579">
    <property type="entry name" value="TRANSCRIPTIONAL REGULATOR"/>
    <property type="match status" value="1"/>
</dbReference>
<dbReference type="Gene3D" id="3.40.190.10">
    <property type="entry name" value="Periplasmic binding protein-like II"/>
    <property type="match status" value="2"/>
</dbReference>
<dbReference type="RefSeq" id="WP_079255842.1">
    <property type="nucleotide sequence ID" value="NZ_BAAAHF010000024.1"/>
</dbReference>
<evidence type="ECO:0000256" key="4">
    <source>
        <dbReference type="ARBA" id="ARBA00023163"/>
    </source>
</evidence>
<dbReference type="SUPFAM" id="SSF46785">
    <property type="entry name" value="Winged helix' DNA-binding domain"/>
    <property type="match status" value="1"/>
</dbReference>
<comment type="similarity">
    <text evidence="1">Belongs to the LysR transcriptional regulatory family.</text>
</comment>
<dbReference type="Pfam" id="PF00126">
    <property type="entry name" value="HTH_1"/>
    <property type="match status" value="1"/>
</dbReference>
<accession>A0A2J7Z264</accession>
<dbReference type="Gene3D" id="1.10.10.10">
    <property type="entry name" value="Winged helix-like DNA-binding domain superfamily/Winged helix DNA-binding domain"/>
    <property type="match status" value="1"/>
</dbReference>
<feature type="domain" description="HTH lysR-type" evidence="5">
    <location>
        <begin position="3"/>
        <end position="60"/>
    </location>
</feature>
<dbReference type="InterPro" id="IPR036390">
    <property type="entry name" value="WH_DNA-bd_sf"/>
</dbReference>
<dbReference type="PROSITE" id="PS50931">
    <property type="entry name" value="HTH_LYSR"/>
    <property type="match status" value="1"/>
</dbReference>
<dbReference type="InterPro" id="IPR000847">
    <property type="entry name" value="LysR_HTH_N"/>
</dbReference>
<dbReference type="GO" id="GO:0003677">
    <property type="term" value="F:DNA binding"/>
    <property type="evidence" value="ECO:0007669"/>
    <property type="project" value="UniProtKB-KW"/>
</dbReference>
<dbReference type="AlphaFoldDB" id="A0A2J7Z264"/>
<evidence type="ECO:0000259" key="5">
    <source>
        <dbReference type="PROSITE" id="PS50931"/>
    </source>
</evidence>
<evidence type="ECO:0000256" key="2">
    <source>
        <dbReference type="ARBA" id="ARBA00023015"/>
    </source>
</evidence>
<dbReference type="PRINTS" id="PR00039">
    <property type="entry name" value="HTHLYSR"/>
</dbReference>
<evidence type="ECO:0000313" key="6">
    <source>
        <dbReference type="EMBL" id="PNG94373.1"/>
    </source>
</evidence>
<dbReference type="InterPro" id="IPR005119">
    <property type="entry name" value="LysR_subst-bd"/>
</dbReference>
<keyword evidence="4" id="KW-0804">Transcription</keyword>
<evidence type="ECO:0000256" key="3">
    <source>
        <dbReference type="ARBA" id="ARBA00023125"/>
    </source>
</evidence>
<proteinExistence type="inferred from homology"/>
<protein>
    <recommendedName>
        <fullName evidence="5">HTH lysR-type domain-containing protein</fullName>
    </recommendedName>
</protein>
<dbReference type="Pfam" id="PF03466">
    <property type="entry name" value="LysR_substrate"/>
    <property type="match status" value="1"/>
</dbReference>
<dbReference type="EMBL" id="LJIW01000001">
    <property type="protein sequence ID" value="PNG94373.1"/>
    <property type="molecule type" value="Genomic_DNA"/>
</dbReference>
<dbReference type="InterPro" id="IPR036388">
    <property type="entry name" value="WH-like_DNA-bd_sf"/>
</dbReference>